<evidence type="ECO:0000313" key="4">
    <source>
        <dbReference type="Proteomes" id="UP000237061"/>
    </source>
</evidence>
<evidence type="ECO:0000313" key="3">
    <source>
        <dbReference type="EMBL" id="POH74964.1"/>
    </source>
</evidence>
<protein>
    <recommendedName>
        <fullName evidence="2">HNH nuclease domain-containing protein</fullName>
    </recommendedName>
</protein>
<feature type="compositionally biased region" description="Low complexity" evidence="1">
    <location>
        <begin position="341"/>
        <end position="373"/>
    </location>
</feature>
<feature type="region of interest" description="Disordered" evidence="1">
    <location>
        <begin position="396"/>
        <end position="431"/>
    </location>
</feature>
<reference evidence="3 4" key="1">
    <citation type="submission" date="2018-01" db="EMBL/GenBank/DDBJ databases">
        <title>Arthrobacter sp. nov., from glaciers in China.</title>
        <authorList>
            <person name="Liu Q."/>
            <person name="Xin Y.-H."/>
        </authorList>
    </citation>
    <scope>NUCLEOTIDE SEQUENCE [LARGE SCALE GENOMIC DNA]</scope>
    <source>
        <strain evidence="3 4">HLT2-12-2</strain>
    </source>
</reference>
<feature type="domain" description="HNH nuclease" evidence="2">
    <location>
        <begin position="573"/>
        <end position="625"/>
    </location>
</feature>
<evidence type="ECO:0000259" key="2">
    <source>
        <dbReference type="SMART" id="SM00507"/>
    </source>
</evidence>
<feature type="region of interest" description="Disordered" evidence="1">
    <location>
        <begin position="1"/>
        <end position="20"/>
    </location>
</feature>
<proteinExistence type="predicted"/>
<dbReference type="Pfam" id="PF02720">
    <property type="entry name" value="DUF222"/>
    <property type="match status" value="2"/>
</dbReference>
<dbReference type="CDD" id="cd00085">
    <property type="entry name" value="HNHc"/>
    <property type="match status" value="1"/>
</dbReference>
<feature type="compositionally biased region" description="Gly residues" evidence="1">
    <location>
        <begin position="328"/>
        <end position="340"/>
    </location>
</feature>
<dbReference type="RefSeq" id="WP_103464371.1">
    <property type="nucleotide sequence ID" value="NZ_PPXC01000002.1"/>
</dbReference>
<accession>A0A2S4A0R8</accession>
<dbReference type="AlphaFoldDB" id="A0A2S4A0R8"/>
<dbReference type="SMART" id="SM00507">
    <property type="entry name" value="HNHc"/>
    <property type="match status" value="1"/>
</dbReference>
<evidence type="ECO:0000256" key="1">
    <source>
        <dbReference type="SAM" id="MobiDB-lite"/>
    </source>
</evidence>
<dbReference type="Proteomes" id="UP000237061">
    <property type="component" value="Unassembled WGS sequence"/>
</dbReference>
<feature type="compositionally biased region" description="Polar residues" evidence="1">
    <location>
        <begin position="10"/>
        <end position="19"/>
    </location>
</feature>
<dbReference type="InterPro" id="IPR003615">
    <property type="entry name" value="HNH_nuc"/>
</dbReference>
<dbReference type="Pfam" id="PF13391">
    <property type="entry name" value="HNH_2"/>
    <property type="match status" value="1"/>
</dbReference>
<sequence length="677" mass="70453">MEATARTPGNPGSTRSQRAVGQHIHQLLRLAAALADSPACSPAAPEGSTVEAPLHGTPLVEARLVEVPLGVDLAGLTDTQTISWGQSLEQLDHILSALQVQVAGELAARTRASRFSDAGFTKPVALLTSSLKLGAAEASRRLRLAEHFLPVTDVLTTVITPPTQPILGSAFFSGELSVEQALVVSGFADDARHLSAAGLIPEESAHDLETTLTNYAKDEPPDFLRRIGTRAVNLLDPDGQQPSDGELLAKQGIFFRHPRRGLVHFDGHLSVPQYETLMSAIGWATNPNTHGDINSVNTNTVDISTVDPLTDQAEAAGAAGGAASAPANGGGASSGSGADSGVGTASGADSGVGATSGSASGVGATSGSASGSAMTTGVQELPGQMELQGFISTMSAAFGGGQASPSNSWPPPQGPVPAWASGETASADGTPPESWPHLVNGIPVPEPGYEQDLPGLDPIDPNSTDSAVADRRSHGQKLLDGLIDCVKLAARTGKLPLNGGLKSQLFISTTEADLQRRTAAGGAGGIAFLPYGGPQPLELFKVELCDADVTTMVLGNGQDILNVGRTQRLFTAAQRKILLARDMGCTFPDCTAPACWCDAHHIIPWQDGGETSISNGTLLCSLHHQLVHRGHWTIEFHEGVPWYIPSFRLDPTQRARRNNYHHGLSRNGPSEPPEKAA</sequence>
<organism evidence="3 4">
    <name type="scientific">Arthrobacter glacialis</name>
    <dbReference type="NCBI Taxonomy" id="1664"/>
    <lineage>
        <taxon>Bacteria</taxon>
        <taxon>Bacillati</taxon>
        <taxon>Actinomycetota</taxon>
        <taxon>Actinomycetes</taxon>
        <taxon>Micrococcales</taxon>
        <taxon>Micrococcaceae</taxon>
        <taxon>Arthrobacter</taxon>
    </lineage>
</organism>
<gene>
    <name evidence="3" type="ORF">CVS27_03640</name>
</gene>
<keyword evidence="4" id="KW-1185">Reference proteome</keyword>
<name>A0A2S4A0R8_ARTGL</name>
<dbReference type="EMBL" id="PPXC01000002">
    <property type="protein sequence ID" value="POH74964.1"/>
    <property type="molecule type" value="Genomic_DNA"/>
</dbReference>
<comment type="caution">
    <text evidence="3">The sequence shown here is derived from an EMBL/GenBank/DDBJ whole genome shotgun (WGS) entry which is preliminary data.</text>
</comment>
<dbReference type="InterPro" id="IPR003870">
    <property type="entry name" value="DUF222"/>
</dbReference>
<feature type="region of interest" description="Disordered" evidence="1">
    <location>
        <begin position="314"/>
        <end position="376"/>
    </location>
</feature>
<feature type="compositionally biased region" description="Low complexity" evidence="1">
    <location>
        <begin position="315"/>
        <end position="327"/>
    </location>
</feature>